<evidence type="ECO:0000256" key="2">
    <source>
        <dbReference type="SAM" id="Phobius"/>
    </source>
</evidence>
<organism evidence="3 4">
    <name type="scientific">[Eubacterium] siraeum</name>
    <dbReference type="NCBI Taxonomy" id="39492"/>
    <lineage>
        <taxon>Bacteria</taxon>
        <taxon>Bacillati</taxon>
        <taxon>Bacillota</taxon>
        <taxon>Clostridia</taxon>
        <taxon>Eubacteriales</taxon>
        <taxon>Oscillospiraceae</taxon>
        <taxon>Oscillospiraceae incertae sedis</taxon>
    </lineage>
</organism>
<protein>
    <submittedName>
        <fullName evidence="3">Tetratricopeptide repeat protein</fullName>
    </submittedName>
</protein>
<proteinExistence type="predicted"/>
<reference evidence="3" key="1">
    <citation type="submission" date="2023-01" db="EMBL/GenBank/DDBJ databases">
        <title>Human gut microbiome strain richness.</title>
        <authorList>
            <person name="Chen-Liaw A."/>
        </authorList>
    </citation>
    <scope>NUCLEOTIDE SEQUENCE</scope>
    <source>
        <strain evidence="3">1001283st1_G1_1001283B150217_161031</strain>
    </source>
</reference>
<evidence type="ECO:0000256" key="1">
    <source>
        <dbReference type="PROSITE-ProRule" id="PRU00339"/>
    </source>
</evidence>
<dbReference type="Gene3D" id="1.25.40.10">
    <property type="entry name" value="Tetratricopeptide repeat domain"/>
    <property type="match status" value="1"/>
</dbReference>
<evidence type="ECO:0000313" key="4">
    <source>
        <dbReference type="Proteomes" id="UP001210809"/>
    </source>
</evidence>
<dbReference type="PROSITE" id="PS50005">
    <property type="entry name" value="TPR"/>
    <property type="match status" value="1"/>
</dbReference>
<keyword evidence="2" id="KW-1133">Transmembrane helix</keyword>
<gene>
    <name evidence="3" type="ORF">PNE09_05695</name>
</gene>
<dbReference type="InterPro" id="IPR019734">
    <property type="entry name" value="TPR_rpt"/>
</dbReference>
<feature type="transmembrane region" description="Helical" evidence="2">
    <location>
        <begin position="46"/>
        <end position="71"/>
    </location>
</feature>
<feature type="transmembrane region" description="Helical" evidence="2">
    <location>
        <begin position="112"/>
        <end position="136"/>
    </location>
</feature>
<comment type="caution">
    <text evidence="3">The sequence shown here is derived from an EMBL/GenBank/DDBJ whole genome shotgun (WGS) entry which is preliminary data.</text>
</comment>
<feature type="transmembrane region" description="Helical" evidence="2">
    <location>
        <begin position="83"/>
        <end position="106"/>
    </location>
</feature>
<evidence type="ECO:0000313" key="3">
    <source>
        <dbReference type="EMBL" id="MDB8003561.1"/>
    </source>
</evidence>
<dbReference type="Pfam" id="PF13414">
    <property type="entry name" value="TPR_11"/>
    <property type="match status" value="1"/>
</dbReference>
<dbReference type="EMBL" id="JAQLXW010000006">
    <property type="protein sequence ID" value="MDB8003561.1"/>
    <property type="molecule type" value="Genomic_DNA"/>
</dbReference>
<accession>A0AAW6CXB8</accession>
<dbReference type="InterPro" id="IPR011990">
    <property type="entry name" value="TPR-like_helical_dom_sf"/>
</dbReference>
<sequence length="810" mass="90203">MKRIGEYFAGAYKNAFARWIFGIIASLVILPDLIKTLLLCIKKESLAAGTVFIADVLCVVCAFVFAFFAVCSIGKTAKEAVAVWIKGCIPCIVALYGGKLLTALFVKCFGTVGEFIGIAAGGILLGLSFYLLSCAVNGGIKGKVGGKLLLTAVCILLAIVFAYLLPYVFGLGVESTFAQKRVWCIKLIAELIYAVFCWVLIVPVLKFVCHGNLSKAGTDEQITSAQTKKSSLGYIPTAVGAAVLTICAVMTIPATVSPFDRLKAEYYSRTNTACYNLLGGHIITAVNDYREIQRELEIWKEIADGGWNDISESEIATNQMLAYLDTYANHTDDRLETMEKYYTAGYIKDTDFCFDMLAEYKNADELTAEQKNRRTEILTNLAANGIYVGGLPDVAENAAVMAEVIETAFSYQNSFEYAEMLAKMRVGVTNGTNIADSVGTGITYQLVSQAVEKALEAPEDFVWSYIAVMFYNNQEQHSLYLTADYSDDKRILAVVENFEKQFEKQLGKDITKEERLGIKKLVMQTYLRALALDKCADYGLEALKEFDNFFIRENTMYALLKTGRYDECLKLAKEVQDDTNPVPLYYAAAATLESGEFDASAEYVLKLAKQVKTSEYPKKADELLHSYFSLLVVDTETTKAKYSLLSDEQINKLNSDEFLKNYLAAYVNACYPSYGGHSIYDDAYTQAMETALAAADRVISERGELCYPYYLKGVTLMQQEKYDEAVAAYKKAIDYKSDDPMIWYALYAAYEELEEWENAYTAAEIAIGLSPWFNYYSDYEGIGIHPYSYRDGAKAMIEKQHEASQKGGNE</sequence>
<feature type="transmembrane region" description="Helical" evidence="2">
    <location>
        <begin position="16"/>
        <end position="34"/>
    </location>
</feature>
<feature type="transmembrane region" description="Helical" evidence="2">
    <location>
        <begin position="191"/>
        <end position="213"/>
    </location>
</feature>
<dbReference type="Proteomes" id="UP001210809">
    <property type="component" value="Unassembled WGS sequence"/>
</dbReference>
<dbReference type="SMART" id="SM00028">
    <property type="entry name" value="TPR"/>
    <property type="match status" value="2"/>
</dbReference>
<dbReference type="SUPFAM" id="SSF48452">
    <property type="entry name" value="TPR-like"/>
    <property type="match status" value="1"/>
</dbReference>
<keyword evidence="1" id="KW-0802">TPR repeat</keyword>
<dbReference type="AlphaFoldDB" id="A0AAW6CXB8"/>
<feature type="repeat" description="TPR" evidence="1">
    <location>
        <begin position="706"/>
        <end position="739"/>
    </location>
</feature>
<keyword evidence="2" id="KW-0472">Membrane</keyword>
<keyword evidence="2" id="KW-0812">Transmembrane</keyword>
<feature type="transmembrane region" description="Helical" evidence="2">
    <location>
        <begin position="148"/>
        <end position="171"/>
    </location>
</feature>
<feature type="transmembrane region" description="Helical" evidence="2">
    <location>
        <begin position="234"/>
        <end position="256"/>
    </location>
</feature>
<name>A0AAW6CXB8_9FIRM</name>